<dbReference type="InterPro" id="IPR011042">
    <property type="entry name" value="6-blade_b-propeller_TolB-like"/>
</dbReference>
<keyword evidence="2" id="KW-0378">Hydrolase</keyword>
<dbReference type="Pfam" id="PF01731">
    <property type="entry name" value="Arylesterase"/>
    <property type="match status" value="1"/>
</dbReference>
<dbReference type="SUPFAM" id="SSF63829">
    <property type="entry name" value="Calcium-dependent phosphotriesterase"/>
    <property type="match status" value="1"/>
</dbReference>
<dbReference type="InterPro" id="IPR051288">
    <property type="entry name" value="Serum_paraoxonase/arylesterase"/>
</dbReference>
<dbReference type="GO" id="GO:0004064">
    <property type="term" value="F:arylesterase activity"/>
    <property type="evidence" value="ECO:0007669"/>
    <property type="project" value="InterPro"/>
</dbReference>
<organism evidence="6 7">
    <name type="scientific">Pseudoteredinibacter isoporae</name>
    <dbReference type="NCBI Taxonomy" id="570281"/>
    <lineage>
        <taxon>Bacteria</taxon>
        <taxon>Pseudomonadati</taxon>
        <taxon>Pseudomonadota</taxon>
        <taxon>Gammaproteobacteria</taxon>
        <taxon>Cellvibrionales</taxon>
        <taxon>Cellvibrionaceae</taxon>
        <taxon>Pseudoteredinibacter</taxon>
    </lineage>
</organism>
<accession>A0A7X0MUE1</accession>
<proteinExistence type="inferred from homology"/>
<evidence type="ECO:0000256" key="3">
    <source>
        <dbReference type="ARBA" id="ARBA00023157"/>
    </source>
</evidence>
<keyword evidence="7" id="KW-1185">Reference proteome</keyword>
<dbReference type="Gene3D" id="2.120.10.30">
    <property type="entry name" value="TolB, C-terminal domain"/>
    <property type="match status" value="1"/>
</dbReference>
<protein>
    <recommendedName>
        <fullName evidence="8">SMP-30/Gluconolactonase/LRE-like region domain-containing protein</fullName>
    </recommendedName>
</protein>
<reference evidence="6 7" key="1">
    <citation type="submission" date="2020-08" db="EMBL/GenBank/DDBJ databases">
        <title>Genomic Encyclopedia of Type Strains, Phase IV (KMG-IV): sequencing the most valuable type-strain genomes for metagenomic binning, comparative biology and taxonomic classification.</title>
        <authorList>
            <person name="Goeker M."/>
        </authorList>
    </citation>
    <scope>NUCLEOTIDE SEQUENCE [LARGE SCALE GENOMIC DNA]</scope>
    <source>
        <strain evidence="6 7">DSM 22368</strain>
    </source>
</reference>
<evidence type="ECO:0000313" key="6">
    <source>
        <dbReference type="EMBL" id="MBB6520516.1"/>
    </source>
</evidence>
<evidence type="ECO:0008006" key="8">
    <source>
        <dbReference type="Google" id="ProtNLM"/>
    </source>
</evidence>
<evidence type="ECO:0000313" key="7">
    <source>
        <dbReference type="Proteomes" id="UP000528457"/>
    </source>
</evidence>
<keyword evidence="5" id="KW-0732">Signal</keyword>
<evidence type="ECO:0000256" key="2">
    <source>
        <dbReference type="ARBA" id="ARBA00022801"/>
    </source>
</evidence>
<keyword evidence="4" id="KW-0325">Glycoprotein</keyword>
<dbReference type="InParanoid" id="A0A7X0MUE1"/>
<evidence type="ECO:0000256" key="5">
    <source>
        <dbReference type="SAM" id="SignalP"/>
    </source>
</evidence>
<dbReference type="AlphaFoldDB" id="A0A7X0MUE1"/>
<keyword evidence="3" id="KW-1015">Disulfide bond</keyword>
<dbReference type="PANTHER" id="PTHR11799">
    <property type="entry name" value="PARAOXONASE"/>
    <property type="match status" value="1"/>
</dbReference>
<comment type="similarity">
    <text evidence="1">Belongs to the paraoxonase family.</text>
</comment>
<evidence type="ECO:0000256" key="4">
    <source>
        <dbReference type="ARBA" id="ARBA00023180"/>
    </source>
</evidence>
<feature type="signal peptide" evidence="5">
    <location>
        <begin position="1"/>
        <end position="23"/>
    </location>
</feature>
<gene>
    <name evidence="6" type="ORF">HNR48_000794</name>
</gene>
<sequence>MARFLLLMLRRSCLLLMLGGLLACSDPTPVITDCNAKGDRKALCGFHNPEDLEPLGDGRTLIVSQMGIVGQHTPGSLAFYDVKAKHLKIFPDFTEADPERWGQENCEPPGEAFSPHGIHLSRLNENTQRLLVVNHGGREAVESFLIRREDDTFQISWQGCVEMPDNSNINDVVAGPDGGFFTTHMFAMEGLSLGPINWPQLEGLLGFDTGWVWHWTPENGGAFSKVKDFRSAFPNGIQIDAEGKYLYVNSWGDNQVHKLDWRSGEVLATADMPHPDNTQWTEDGRLLVASQHFNLASARQCMEIRKGACPSRFDIVAVNPEDMSHTVVLEQQGPPMGAGTVAQVLGNYLYIGSFAGDRLLRVPWPVRESAEGADEQGN</sequence>
<name>A0A7X0MUE1_9GAMM</name>
<dbReference type="RefSeq" id="WP_166850986.1">
    <property type="nucleotide sequence ID" value="NZ_JAAONY010000001.1"/>
</dbReference>
<dbReference type="PANTHER" id="PTHR11799:SF12">
    <property type="entry name" value="PARAOXONASE-RELATED"/>
    <property type="match status" value="1"/>
</dbReference>
<dbReference type="PROSITE" id="PS51257">
    <property type="entry name" value="PROKAR_LIPOPROTEIN"/>
    <property type="match status" value="1"/>
</dbReference>
<dbReference type="EMBL" id="JACHHT010000001">
    <property type="protein sequence ID" value="MBB6520516.1"/>
    <property type="molecule type" value="Genomic_DNA"/>
</dbReference>
<dbReference type="InterPro" id="IPR002640">
    <property type="entry name" value="Arylesterase"/>
</dbReference>
<dbReference type="Proteomes" id="UP000528457">
    <property type="component" value="Unassembled WGS sequence"/>
</dbReference>
<feature type="chain" id="PRO_5030647743" description="SMP-30/Gluconolactonase/LRE-like region domain-containing protein" evidence="5">
    <location>
        <begin position="24"/>
        <end position="378"/>
    </location>
</feature>
<comment type="caution">
    <text evidence="6">The sequence shown here is derived from an EMBL/GenBank/DDBJ whole genome shotgun (WGS) entry which is preliminary data.</text>
</comment>
<evidence type="ECO:0000256" key="1">
    <source>
        <dbReference type="ARBA" id="ARBA00008595"/>
    </source>
</evidence>